<dbReference type="RefSeq" id="WP_115889758.1">
    <property type="nucleotide sequence ID" value="NZ_QRDQ01000012.1"/>
</dbReference>
<dbReference type="InterPro" id="IPR012910">
    <property type="entry name" value="Plug_dom"/>
</dbReference>
<dbReference type="InterPro" id="IPR037066">
    <property type="entry name" value="Plug_dom_sf"/>
</dbReference>
<evidence type="ECO:0000259" key="10">
    <source>
        <dbReference type="Pfam" id="PF00593"/>
    </source>
</evidence>
<evidence type="ECO:0000259" key="11">
    <source>
        <dbReference type="Pfam" id="PF07715"/>
    </source>
</evidence>
<evidence type="ECO:0000256" key="1">
    <source>
        <dbReference type="ARBA" id="ARBA00004571"/>
    </source>
</evidence>
<gene>
    <name evidence="12" type="ORF">BD847_3808</name>
</gene>
<proteinExistence type="inferred from homology"/>
<dbReference type="Gene3D" id="2.170.130.10">
    <property type="entry name" value="TonB-dependent receptor, plug domain"/>
    <property type="match status" value="1"/>
</dbReference>
<comment type="subcellular location">
    <subcellularLocation>
        <location evidence="1 8">Cell outer membrane</location>
        <topology evidence="1 8">Multi-pass membrane protein</topology>
    </subcellularLocation>
</comment>
<dbReference type="Gene3D" id="2.60.40.1120">
    <property type="entry name" value="Carboxypeptidase-like, regulatory domain"/>
    <property type="match status" value="1"/>
</dbReference>
<evidence type="ECO:0000256" key="7">
    <source>
        <dbReference type="ARBA" id="ARBA00023237"/>
    </source>
</evidence>
<keyword evidence="5 9" id="KW-0798">TonB box</keyword>
<keyword evidence="3 8" id="KW-1134">Transmembrane beta strand</keyword>
<evidence type="ECO:0000256" key="8">
    <source>
        <dbReference type="PROSITE-ProRule" id="PRU01360"/>
    </source>
</evidence>
<dbReference type="AlphaFoldDB" id="A0A3D9FKD6"/>
<feature type="domain" description="TonB-dependent receptor-like beta-barrel" evidence="10">
    <location>
        <begin position="443"/>
        <end position="903"/>
    </location>
</feature>
<dbReference type="SUPFAM" id="SSF56935">
    <property type="entry name" value="Porins"/>
    <property type="match status" value="1"/>
</dbReference>
<dbReference type="Gene3D" id="2.40.170.20">
    <property type="entry name" value="TonB-dependent receptor, beta-barrel domain"/>
    <property type="match status" value="1"/>
</dbReference>
<name>A0A3D9FKD6_9FLAO</name>
<evidence type="ECO:0000256" key="5">
    <source>
        <dbReference type="ARBA" id="ARBA00023077"/>
    </source>
</evidence>
<feature type="domain" description="TonB-dependent receptor plug" evidence="11">
    <location>
        <begin position="114"/>
        <end position="221"/>
    </location>
</feature>
<reference evidence="12 13" key="1">
    <citation type="submission" date="2018-07" db="EMBL/GenBank/DDBJ databases">
        <title>Genomic Encyclopedia of Archaeal and Bacterial Type Strains, Phase II (KMG-II): from individual species to whole genera.</title>
        <authorList>
            <person name="Goeker M."/>
        </authorList>
    </citation>
    <scope>NUCLEOTIDE SEQUENCE [LARGE SCALE GENOMIC DNA]</scope>
    <source>
        <strain evidence="12 13">DSM 25795</strain>
    </source>
</reference>
<dbReference type="InterPro" id="IPR008969">
    <property type="entry name" value="CarboxyPept-like_regulatory"/>
</dbReference>
<evidence type="ECO:0000256" key="4">
    <source>
        <dbReference type="ARBA" id="ARBA00022692"/>
    </source>
</evidence>
<dbReference type="OrthoDB" id="9768177at2"/>
<dbReference type="InterPro" id="IPR023997">
    <property type="entry name" value="TonB-dep_OMP_SusC/RagA_CS"/>
</dbReference>
<dbReference type="InterPro" id="IPR036942">
    <property type="entry name" value="Beta-barrel_TonB_sf"/>
</dbReference>
<dbReference type="Proteomes" id="UP000257004">
    <property type="component" value="Unassembled WGS sequence"/>
</dbReference>
<keyword evidence="13" id="KW-1185">Reference proteome</keyword>
<keyword evidence="6 8" id="KW-0472">Membrane</keyword>
<dbReference type="SUPFAM" id="SSF49464">
    <property type="entry name" value="Carboxypeptidase regulatory domain-like"/>
    <property type="match status" value="1"/>
</dbReference>
<protein>
    <submittedName>
        <fullName evidence="12">TonB-linked SusC/RagA family outer membrane protein</fullName>
    </submittedName>
</protein>
<evidence type="ECO:0000313" key="12">
    <source>
        <dbReference type="EMBL" id="RED19523.1"/>
    </source>
</evidence>
<dbReference type="InterPro" id="IPR023996">
    <property type="entry name" value="TonB-dep_OMP_SusC/RagA"/>
</dbReference>
<evidence type="ECO:0000256" key="9">
    <source>
        <dbReference type="RuleBase" id="RU003357"/>
    </source>
</evidence>
<dbReference type="InterPro" id="IPR000531">
    <property type="entry name" value="Beta-barrel_TonB"/>
</dbReference>
<comment type="caution">
    <text evidence="12">The sequence shown here is derived from an EMBL/GenBank/DDBJ whole genome shotgun (WGS) entry which is preliminary data.</text>
</comment>
<keyword evidence="7 8" id="KW-0998">Cell outer membrane</keyword>
<evidence type="ECO:0000256" key="2">
    <source>
        <dbReference type="ARBA" id="ARBA00022448"/>
    </source>
</evidence>
<dbReference type="FunFam" id="2.170.130.10:FF:000008">
    <property type="entry name" value="SusC/RagA family TonB-linked outer membrane protein"/>
    <property type="match status" value="1"/>
</dbReference>
<sequence>MKQKIVRIVLLFLVTGIQLIFAQEKKVSGIVSDASGPIPGANVMVKGTNNGVQSDFDGKYTIKAKTGDVLIFSYVGLKDNAVTVGSASTINVKLQEDGKELDEVVVVAYGTAKKTSYTGSATQIKSEQLENRPLTNALSVLEGSTSGVQIQSSAGQPGAAPEVRIRGFSSINGSNAPLYIVDGVPYAGDISNLNSSDIESLSVLKDASSTSLYGSKAANGVIIITTKSGKSQKDKFSLNLSTGMTSRSIKDYSRVNALDYYPLEWEAIRNSRPMGNQAQIDAANAYASGRVPVVLVTNPFNVPNGSIVGTDGKLNPDAKLLYPQDLDWAKQLERAGVRKNVDFSYQGKSEKSNYFASLGYLDEEGYIQKSGFQRTTGRLNLNTSLKEWFKTGVNMSGTLTSSQLGTDGVENTSSFKNPFRTIRTMGPIYPVFDHTPNGDYVLDANGDRVYSTVRGSGASNGRNVVYETLNDTDVVKGLALSARTFFEISFTKDLKFTTNASIDKTYSNRTYSYNTEIGDGAPTGLMGKDDKILTGITYNQLLNYSKKIGDHSFNALLGHESFDYEKNWTSSSKTGQVAPDIIEYVNYATTTGLTSYTRNYATESYFSRVGYDYMNKYIFSASLRRDGSSKFAENNRWGNFWSLGGAWVLSKENFLKNQSWIDDLKLRVSIGQVGNDSHTISDTNDSGTKINGLNYYVSQPTYSLGYDNGSEGGIVTYAAAAPNLKWEVNTQKDLGLEFSFFKNRLKGSVEYYNRNTDGLIFSVPNPLSSGLDYRVENIGSMVNKGFEVALDGVILKTKDFSWSLNVNASTINNKITKLPQGEIITDTGFKKLSVGHSIYDYWLRDWYGVDSSDGYALYVTDPKFVNATDGTIRVVNGVNVTTDQNKALYHYAGSAIPDLFGSFGNTFKYKALQLNVVCSYQIGGQMYDTNYAVLMHTGNNYGSALSTDIFRRWQKPGDITDVPRLDVTRNTQSSAASDRWLIGSDYLSLRQINLSYKMPSEFISKFEIDNASIYVNGENLMLFTRRQGMDPTQTFDGTTQNRYIPSRVISLGLNLNF</sequence>
<dbReference type="Pfam" id="PF13715">
    <property type="entry name" value="CarbopepD_reg_2"/>
    <property type="match status" value="1"/>
</dbReference>
<evidence type="ECO:0000256" key="3">
    <source>
        <dbReference type="ARBA" id="ARBA00022452"/>
    </source>
</evidence>
<organism evidence="12 13">
    <name type="scientific">Flavobacterium cutihirudinis</name>
    <dbReference type="NCBI Taxonomy" id="1265740"/>
    <lineage>
        <taxon>Bacteria</taxon>
        <taxon>Pseudomonadati</taxon>
        <taxon>Bacteroidota</taxon>
        <taxon>Flavobacteriia</taxon>
        <taxon>Flavobacteriales</taxon>
        <taxon>Flavobacteriaceae</taxon>
        <taxon>Flavobacterium</taxon>
    </lineage>
</organism>
<dbReference type="Pfam" id="PF07715">
    <property type="entry name" value="Plug"/>
    <property type="match status" value="1"/>
</dbReference>
<dbReference type="PROSITE" id="PS52016">
    <property type="entry name" value="TONB_DEPENDENT_REC_3"/>
    <property type="match status" value="1"/>
</dbReference>
<dbReference type="GO" id="GO:0009279">
    <property type="term" value="C:cell outer membrane"/>
    <property type="evidence" value="ECO:0007669"/>
    <property type="project" value="UniProtKB-SubCell"/>
</dbReference>
<dbReference type="NCBIfam" id="TIGR04057">
    <property type="entry name" value="SusC_RagA_signa"/>
    <property type="match status" value="1"/>
</dbReference>
<keyword evidence="2 8" id="KW-0813">Transport</keyword>
<dbReference type="Pfam" id="PF00593">
    <property type="entry name" value="TonB_dep_Rec_b-barrel"/>
    <property type="match status" value="1"/>
</dbReference>
<comment type="similarity">
    <text evidence="8 9">Belongs to the TonB-dependent receptor family.</text>
</comment>
<dbReference type="NCBIfam" id="TIGR04056">
    <property type="entry name" value="OMP_RagA_SusC"/>
    <property type="match status" value="1"/>
</dbReference>
<dbReference type="InterPro" id="IPR039426">
    <property type="entry name" value="TonB-dep_rcpt-like"/>
</dbReference>
<evidence type="ECO:0000313" key="13">
    <source>
        <dbReference type="Proteomes" id="UP000257004"/>
    </source>
</evidence>
<evidence type="ECO:0000256" key="6">
    <source>
        <dbReference type="ARBA" id="ARBA00023136"/>
    </source>
</evidence>
<dbReference type="EMBL" id="QRDQ01000012">
    <property type="protein sequence ID" value="RED19523.1"/>
    <property type="molecule type" value="Genomic_DNA"/>
</dbReference>
<accession>A0A3D9FKD6</accession>
<keyword evidence="4 8" id="KW-0812">Transmembrane</keyword>